<feature type="non-terminal residue" evidence="3">
    <location>
        <position position="152"/>
    </location>
</feature>
<evidence type="ECO:0000313" key="4">
    <source>
        <dbReference type="Proteomes" id="UP001273166"/>
    </source>
</evidence>
<keyword evidence="4" id="KW-1185">Reference proteome</keyword>
<dbReference type="EMBL" id="JAUDZG010000002">
    <property type="protein sequence ID" value="KAK3309267.1"/>
    <property type="molecule type" value="Genomic_DNA"/>
</dbReference>
<protein>
    <recommendedName>
        <fullName evidence="2">NWD NACHT-NTPase N-terminal domain-containing protein</fullName>
    </recommendedName>
</protein>
<feature type="domain" description="NWD NACHT-NTPase N-terminal" evidence="2">
    <location>
        <begin position="1"/>
        <end position="127"/>
    </location>
</feature>
<dbReference type="GeneID" id="87883081"/>
<dbReference type="AlphaFoldDB" id="A0AAJ0H025"/>
<evidence type="ECO:0000256" key="1">
    <source>
        <dbReference type="SAM" id="SignalP"/>
    </source>
</evidence>
<gene>
    <name evidence="3" type="ORF">B0T15DRAFT_381748</name>
</gene>
<accession>A0AAJ0H025</accession>
<dbReference type="RefSeq" id="XP_062725047.1">
    <property type="nucleotide sequence ID" value="XM_062864252.1"/>
</dbReference>
<reference evidence="3" key="1">
    <citation type="journal article" date="2023" name="Mol. Phylogenet. Evol.">
        <title>Genome-scale phylogeny and comparative genomics of the fungal order Sordariales.</title>
        <authorList>
            <person name="Hensen N."/>
            <person name="Bonometti L."/>
            <person name="Westerberg I."/>
            <person name="Brannstrom I.O."/>
            <person name="Guillou S."/>
            <person name="Cros-Aarteil S."/>
            <person name="Calhoun S."/>
            <person name="Haridas S."/>
            <person name="Kuo A."/>
            <person name="Mondo S."/>
            <person name="Pangilinan J."/>
            <person name="Riley R."/>
            <person name="LaButti K."/>
            <person name="Andreopoulos B."/>
            <person name="Lipzen A."/>
            <person name="Chen C."/>
            <person name="Yan M."/>
            <person name="Daum C."/>
            <person name="Ng V."/>
            <person name="Clum A."/>
            <person name="Steindorff A."/>
            <person name="Ohm R.A."/>
            <person name="Martin F."/>
            <person name="Silar P."/>
            <person name="Natvig D.O."/>
            <person name="Lalanne C."/>
            <person name="Gautier V."/>
            <person name="Ament-Velasquez S.L."/>
            <person name="Kruys A."/>
            <person name="Hutchinson M.I."/>
            <person name="Powell A.J."/>
            <person name="Barry K."/>
            <person name="Miller A.N."/>
            <person name="Grigoriev I.V."/>
            <person name="Debuchy R."/>
            <person name="Gladieux P."/>
            <person name="Hiltunen Thoren M."/>
            <person name="Johannesson H."/>
        </authorList>
    </citation>
    <scope>NUCLEOTIDE SEQUENCE</scope>
    <source>
        <strain evidence="3">CBS 333.67</strain>
    </source>
</reference>
<proteinExistence type="predicted"/>
<reference evidence="3" key="2">
    <citation type="submission" date="2023-06" db="EMBL/GenBank/DDBJ databases">
        <authorList>
            <consortium name="Lawrence Berkeley National Laboratory"/>
            <person name="Mondo S.J."/>
            <person name="Hensen N."/>
            <person name="Bonometti L."/>
            <person name="Westerberg I."/>
            <person name="Brannstrom I.O."/>
            <person name="Guillou S."/>
            <person name="Cros-Aarteil S."/>
            <person name="Calhoun S."/>
            <person name="Haridas S."/>
            <person name="Kuo A."/>
            <person name="Pangilinan J."/>
            <person name="Riley R."/>
            <person name="Labutti K."/>
            <person name="Andreopoulos B."/>
            <person name="Lipzen A."/>
            <person name="Chen C."/>
            <person name="Yanf M."/>
            <person name="Daum C."/>
            <person name="Ng V."/>
            <person name="Clum A."/>
            <person name="Steindorff A."/>
            <person name="Ohm R."/>
            <person name="Martin F."/>
            <person name="Silar P."/>
            <person name="Natvig D."/>
            <person name="Lalanne C."/>
            <person name="Gautier V."/>
            <person name="Ament-Velasquez S.L."/>
            <person name="Kruys A."/>
            <person name="Hutchinson M.I."/>
            <person name="Powell A.J."/>
            <person name="Barry K."/>
            <person name="Miller A.N."/>
            <person name="Grigoriev I.V."/>
            <person name="Debuchy R."/>
            <person name="Gladieux P."/>
            <person name="Thoren M.H."/>
            <person name="Johannesson H."/>
        </authorList>
    </citation>
    <scope>NUCLEOTIDE SEQUENCE</scope>
    <source>
        <strain evidence="3">CBS 333.67</strain>
    </source>
</reference>
<dbReference type="Proteomes" id="UP001273166">
    <property type="component" value="Unassembled WGS sequence"/>
</dbReference>
<feature type="non-terminal residue" evidence="3">
    <location>
        <position position="1"/>
    </location>
</feature>
<dbReference type="Pfam" id="PF17100">
    <property type="entry name" value="NACHT_N"/>
    <property type="match status" value="1"/>
</dbReference>
<evidence type="ECO:0000259" key="2">
    <source>
        <dbReference type="Pfam" id="PF17100"/>
    </source>
</evidence>
<comment type="caution">
    <text evidence="3">The sequence shown here is derived from an EMBL/GenBank/DDBJ whole genome shotgun (WGS) entry which is preliminary data.</text>
</comment>
<feature type="chain" id="PRO_5042528238" description="NWD NACHT-NTPase N-terminal domain-containing protein" evidence="1">
    <location>
        <begin position="35"/>
        <end position="152"/>
    </location>
</feature>
<sequence>KGFISQAVQVSPEASIAWAAVSLVLPLLTNPLTAAEANRDGFSYVTTRMRYYAAFESELFRLGQSRGEQVEEVTVQIVDLYEQILDFQLRSVVRFYANRFKDFLRDVVLYDGWNEKVQKIKEMEDMIFRELTQINDFASRTELEDLRKAGEE</sequence>
<feature type="signal peptide" evidence="1">
    <location>
        <begin position="1"/>
        <end position="34"/>
    </location>
</feature>
<dbReference type="InterPro" id="IPR031359">
    <property type="entry name" value="NACHT_N"/>
</dbReference>
<name>A0AAJ0H025_9PEZI</name>
<keyword evidence="1" id="KW-0732">Signal</keyword>
<evidence type="ECO:0000313" key="3">
    <source>
        <dbReference type="EMBL" id="KAK3309267.1"/>
    </source>
</evidence>
<organism evidence="3 4">
    <name type="scientific">Chaetomium strumarium</name>
    <dbReference type="NCBI Taxonomy" id="1170767"/>
    <lineage>
        <taxon>Eukaryota</taxon>
        <taxon>Fungi</taxon>
        <taxon>Dikarya</taxon>
        <taxon>Ascomycota</taxon>
        <taxon>Pezizomycotina</taxon>
        <taxon>Sordariomycetes</taxon>
        <taxon>Sordariomycetidae</taxon>
        <taxon>Sordariales</taxon>
        <taxon>Chaetomiaceae</taxon>
        <taxon>Chaetomium</taxon>
    </lineage>
</organism>